<proteinExistence type="predicted"/>
<gene>
    <name evidence="1" type="ORF">MRB53_005526</name>
</gene>
<keyword evidence="2" id="KW-1185">Reference proteome</keyword>
<evidence type="ECO:0000313" key="2">
    <source>
        <dbReference type="Proteomes" id="UP001234297"/>
    </source>
</evidence>
<evidence type="ECO:0000313" key="1">
    <source>
        <dbReference type="EMBL" id="KAJ8643778.1"/>
    </source>
</evidence>
<dbReference type="Proteomes" id="UP001234297">
    <property type="component" value="Chromosome 2"/>
</dbReference>
<reference evidence="1 2" key="1">
    <citation type="journal article" date="2022" name="Hortic Res">
        <title>A haplotype resolved chromosomal level avocado genome allows analysis of novel avocado genes.</title>
        <authorList>
            <person name="Nath O."/>
            <person name="Fletcher S.J."/>
            <person name="Hayward A."/>
            <person name="Shaw L.M."/>
            <person name="Masouleh A.K."/>
            <person name="Furtado A."/>
            <person name="Henry R.J."/>
            <person name="Mitter N."/>
        </authorList>
    </citation>
    <scope>NUCLEOTIDE SEQUENCE [LARGE SCALE GENOMIC DNA]</scope>
    <source>
        <strain evidence="2">cv. Hass</strain>
    </source>
</reference>
<sequence length="83" mass="9275">MPETVGRQRGSGDFDHLWSYCCKYRGLMMSSTVKGEGKCSQPVVEVGVQHVGKMEDTVVFVALSVAIVLYMDACKLFSHKMRK</sequence>
<name>A0ACC2MDU7_PERAE</name>
<comment type="caution">
    <text evidence="1">The sequence shown here is derived from an EMBL/GenBank/DDBJ whole genome shotgun (WGS) entry which is preliminary data.</text>
</comment>
<dbReference type="EMBL" id="CM056810">
    <property type="protein sequence ID" value="KAJ8643778.1"/>
    <property type="molecule type" value="Genomic_DNA"/>
</dbReference>
<organism evidence="1 2">
    <name type="scientific">Persea americana</name>
    <name type="common">Avocado</name>
    <dbReference type="NCBI Taxonomy" id="3435"/>
    <lineage>
        <taxon>Eukaryota</taxon>
        <taxon>Viridiplantae</taxon>
        <taxon>Streptophyta</taxon>
        <taxon>Embryophyta</taxon>
        <taxon>Tracheophyta</taxon>
        <taxon>Spermatophyta</taxon>
        <taxon>Magnoliopsida</taxon>
        <taxon>Magnoliidae</taxon>
        <taxon>Laurales</taxon>
        <taxon>Lauraceae</taxon>
        <taxon>Persea</taxon>
    </lineage>
</organism>
<protein>
    <submittedName>
        <fullName evidence="1">Uncharacterized protein</fullName>
    </submittedName>
</protein>
<accession>A0ACC2MDU7</accession>